<dbReference type="AlphaFoldDB" id="A0AAV9JB68"/>
<organism evidence="3 4">
    <name type="scientific">Oleoguttula mirabilis</name>
    <dbReference type="NCBI Taxonomy" id="1507867"/>
    <lineage>
        <taxon>Eukaryota</taxon>
        <taxon>Fungi</taxon>
        <taxon>Dikarya</taxon>
        <taxon>Ascomycota</taxon>
        <taxon>Pezizomycotina</taxon>
        <taxon>Dothideomycetes</taxon>
        <taxon>Dothideomycetidae</taxon>
        <taxon>Mycosphaerellales</taxon>
        <taxon>Teratosphaeriaceae</taxon>
        <taxon>Oleoguttula</taxon>
    </lineage>
</organism>
<protein>
    <recommendedName>
        <fullName evidence="2">Amidase domain-containing protein</fullName>
    </recommendedName>
</protein>
<accession>A0AAV9JB68</accession>
<feature type="domain" description="Amidase" evidence="2">
    <location>
        <begin position="28"/>
        <end position="475"/>
    </location>
</feature>
<sequence>MISIEQPFRSIADVQAAINDGKTTVKAVVEHYLKAIDELNPKLNAITVTNKKALDEAQRLDELDPAKRGPLHGVPIVVKDQIETVDMATAFGSEACKDYMPERDATLVRKLKEAGAIIIGKSTMPDWAASWFSTSSLSGTTKNPYDVSRDPGGSSSGSGAAVAAGMAVAAIGGDTGGSIRLPSSFCGLVGIRVTPGRISRDGMSALVITQDTPGPMTTSVEDAAKILDAIVGFDAEDKYTSVNVLAPPVLTKTPFYDATLQRSLKGKRLGVLKDVFGTHKGIRNVLETALEELQKAGAELIDVEIPDLDHYLTFTSVYATRSKSDINAFLASRKALSHLRVEDLQRDGVYHKSLDLIDVLAKGPKDFTQDPHFARRLAEQSSFQRVVASIFAEHQLDAMVYPTCQLLAPKTQDLLDMRWTCLNYPTNTVISSQLLFPAISVPIGKTKDVDEDSNGPELPVGLEILGLPLGEERMLSIGAGVEAIQRG</sequence>
<dbReference type="InterPro" id="IPR023631">
    <property type="entry name" value="Amidase_dom"/>
</dbReference>
<proteinExistence type="inferred from homology"/>
<dbReference type="PROSITE" id="PS00571">
    <property type="entry name" value="AMIDASES"/>
    <property type="match status" value="1"/>
</dbReference>
<dbReference type="EMBL" id="JAVFHQ010000044">
    <property type="protein sequence ID" value="KAK4542131.1"/>
    <property type="molecule type" value="Genomic_DNA"/>
</dbReference>
<dbReference type="PANTHER" id="PTHR42678:SF34">
    <property type="entry name" value="OS04G0183300 PROTEIN"/>
    <property type="match status" value="1"/>
</dbReference>
<dbReference type="InterPro" id="IPR036928">
    <property type="entry name" value="AS_sf"/>
</dbReference>
<evidence type="ECO:0000259" key="2">
    <source>
        <dbReference type="Pfam" id="PF01425"/>
    </source>
</evidence>
<evidence type="ECO:0000313" key="3">
    <source>
        <dbReference type="EMBL" id="KAK4542131.1"/>
    </source>
</evidence>
<dbReference type="PANTHER" id="PTHR42678">
    <property type="entry name" value="AMIDASE"/>
    <property type="match status" value="1"/>
</dbReference>
<evidence type="ECO:0000313" key="4">
    <source>
        <dbReference type="Proteomes" id="UP001324427"/>
    </source>
</evidence>
<reference evidence="3 4" key="1">
    <citation type="submission" date="2021-11" db="EMBL/GenBank/DDBJ databases">
        <title>Black yeast isolated from Biological Soil Crust.</title>
        <authorList>
            <person name="Kurbessoian T."/>
        </authorList>
    </citation>
    <scope>NUCLEOTIDE SEQUENCE [LARGE SCALE GENOMIC DNA]</scope>
    <source>
        <strain evidence="3 4">CCFEE 5522</strain>
    </source>
</reference>
<dbReference type="Gene3D" id="3.90.1300.10">
    <property type="entry name" value="Amidase signature (AS) domain"/>
    <property type="match status" value="1"/>
</dbReference>
<dbReference type="SUPFAM" id="SSF75304">
    <property type="entry name" value="Amidase signature (AS) enzymes"/>
    <property type="match status" value="1"/>
</dbReference>
<name>A0AAV9JB68_9PEZI</name>
<dbReference type="Pfam" id="PF01425">
    <property type="entry name" value="Amidase"/>
    <property type="match status" value="1"/>
</dbReference>
<comment type="caution">
    <text evidence="3">The sequence shown here is derived from an EMBL/GenBank/DDBJ whole genome shotgun (WGS) entry which is preliminary data.</text>
</comment>
<keyword evidence="4" id="KW-1185">Reference proteome</keyword>
<dbReference type="Proteomes" id="UP001324427">
    <property type="component" value="Unassembled WGS sequence"/>
</dbReference>
<dbReference type="InterPro" id="IPR020556">
    <property type="entry name" value="Amidase_CS"/>
</dbReference>
<evidence type="ECO:0000256" key="1">
    <source>
        <dbReference type="ARBA" id="ARBA00009199"/>
    </source>
</evidence>
<gene>
    <name evidence="3" type="ORF">LTR36_006978</name>
</gene>
<comment type="similarity">
    <text evidence="1">Belongs to the amidase family.</text>
</comment>